<dbReference type="AlphaFoldDB" id="A0A2P2Q3U5"/>
<proteinExistence type="predicted"/>
<reference evidence="1" key="1">
    <citation type="submission" date="2018-02" db="EMBL/GenBank/DDBJ databases">
        <title>Rhizophora mucronata_Transcriptome.</title>
        <authorList>
            <person name="Meera S.P."/>
            <person name="Sreeshan A."/>
            <person name="Augustine A."/>
        </authorList>
    </citation>
    <scope>NUCLEOTIDE SEQUENCE</scope>
    <source>
        <tissue evidence="1">Leaf</tissue>
    </source>
</reference>
<name>A0A2P2Q3U5_RHIMU</name>
<accession>A0A2P2Q3U5</accession>
<organism evidence="1">
    <name type="scientific">Rhizophora mucronata</name>
    <name type="common">Asiatic mangrove</name>
    <dbReference type="NCBI Taxonomy" id="61149"/>
    <lineage>
        <taxon>Eukaryota</taxon>
        <taxon>Viridiplantae</taxon>
        <taxon>Streptophyta</taxon>
        <taxon>Embryophyta</taxon>
        <taxon>Tracheophyta</taxon>
        <taxon>Spermatophyta</taxon>
        <taxon>Magnoliopsida</taxon>
        <taxon>eudicotyledons</taxon>
        <taxon>Gunneridae</taxon>
        <taxon>Pentapetalae</taxon>
        <taxon>rosids</taxon>
        <taxon>fabids</taxon>
        <taxon>Malpighiales</taxon>
        <taxon>Rhizophoraceae</taxon>
        <taxon>Rhizophora</taxon>
    </lineage>
</organism>
<sequence>MSSITHPCLDMFSLAWSHEFARDM</sequence>
<protein>
    <submittedName>
        <fullName evidence="1">Uncharacterized protein</fullName>
    </submittedName>
</protein>
<dbReference type="EMBL" id="GGEC01081157">
    <property type="protein sequence ID" value="MBX61641.1"/>
    <property type="molecule type" value="Transcribed_RNA"/>
</dbReference>
<evidence type="ECO:0000313" key="1">
    <source>
        <dbReference type="EMBL" id="MBX61641.1"/>
    </source>
</evidence>